<reference evidence="1 2" key="1">
    <citation type="journal article" date="2015" name="Int. J. Syst. Evol. Microbiol.">
        <title>Mariniphaga sediminis sp. nov., isolated from coastal sediment.</title>
        <authorList>
            <person name="Wang F.Q."/>
            <person name="Shen Q.Y."/>
            <person name="Chen G.J."/>
            <person name="Du Z.J."/>
        </authorList>
    </citation>
    <scope>NUCLEOTIDE SEQUENCE [LARGE SCALE GENOMIC DNA]</scope>
    <source>
        <strain evidence="1 2">SY21</strain>
    </source>
</reference>
<comment type="caution">
    <text evidence="1">The sequence shown here is derived from an EMBL/GenBank/DDBJ whole genome shotgun (WGS) entry which is preliminary data.</text>
</comment>
<proteinExistence type="predicted"/>
<dbReference type="Proteomes" id="UP000266441">
    <property type="component" value="Unassembled WGS sequence"/>
</dbReference>
<protein>
    <submittedName>
        <fullName evidence="1">T9SS C-terminal target domain-containing protein</fullName>
    </submittedName>
</protein>
<organism evidence="1 2">
    <name type="scientific">Mariniphaga sediminis</name>
    <dbReference type="NCBI Taxonomy" id="1628158"/>
    <lineage>
        <taxon>Bacteria</taxon>
        <taxon>Pseudomonadati</taxon>
        <taxon>Bacteroidota</taxon>
        <taxon>Bacteroidia</taxon>
        <taxon>Marinilabiliales</taxon>
        <taxon>Prolixibacteraceae</taxon>
        <taxon>Mariniphaga</taxon>
    </lineage>
</organism>
<keyword evidence="2" id="KW-1185">Reference proteome</keyword>
<name>A0A399CWC0_9BACT</name>
<gene>
    <name evidence="1" type="ORF">D1164_19020</name>
</gene>
<accession>A0A399CWC0</accession>
<evidence type="ECO:0000313" key="1">
    <source>
        <dbReference type="EMBL" id="RIH63523.1"/>
    </source>
</evidence>
<dbReference type="RefSeq" id="WP_119351491.1">
    <property type="nucleotide sequence ID" value="NZ_QWET01000019.1"/>
</dbReference>
<evidence type="ECO:0000313" key="2">
    <source>
        <dbReference type="Proteomes" id="UP000266441"/>
    </source>
</evidence>
<dbReference type="EMBL" id="QWET01000019">
    <property type="protein sequence ID" value="RIH63523.1"/>
    <property type="molecule type" value="Genomic_DNA"/>
</dbReference>
<sequence>MVFFSSASQKIQMRANDQDGTMAVSLFSPGGQLVRQNTLRSTGRNGLVDIFCTRGLSPGLYLVAIEMEKEIQCSKIVIFK</sequence>
<dbReference type="AlphaFoldDB" id="A0A399CWC0"/>